<feature type="transmembrane region" description="Helical" evidence="8">
    <location>
        <begin position="301"/>
        <end position="334"/>
    </location>
</feature>
<comment type="caution">
    <text evidence="9">The sequence shown here is derived from an EMBL/GenBank/DDBJ whole genome shotgun (WGS) entry which is preliminary data.</text>
</comment>
<dbReference type="EMBL" id="JARWAM010000024">
    <property type="protein sequence ID" value="MDR5907652.1"/>
    <property type="molecule type" value="Genomic_DNA"/>
</dbReference>
<keyword evidence="5 8" id="KW-0472">Membrane</keyword>
<feature type="transmembrane region" description="Helical" evidence="8">
    <location>
        <begin position="92"/>
        <end position="115"/>
    </location>
</feature>
<feature type="transmembrane region" description="Helical" evidence="8">
    <location>
        <begin position="346"/>
        <end position="367"/>
    </location>
</feature>
<gene>
    <name evidence="9" type="ORF">QC821_20470</name>
</gene>
<feature type="transmembrane region" description="Helical" evidence="8">
    <location>
        <begin position="179"/>
        <end position="207"/>
    </location>
</feature>
<dbReference type="RefSeq" id="WP_309725172.1">
    <property type="nucleotide sequence ID" value="NZ_JARWAM010000024.1"/>
</dbReference>
<dbReference type="CDD" id="cd10336">
    <property type="entry name" value="SLC6sbd_Tyt1-Like"/>
    <property type="match status" value="1"/>
</dbReference>
<dbReference type="PRINTS" id="PR00176">
    <property type="entry name" value="NANEUSMPORT"/>
</dbReference>
<evidence type="ECO:0000256" key="7">
    <source>
        <dbReference type="SAM" id="MobiDB-lite"/>
    </source>
</evidence>
<feature type="transmembrane region" description="Helical" evidence="8">
    <location>
        <begin position="255"/>
        <end position="281"/>
    </location>
</feature>
<feature type="region of interest" description="Disordered" evidence="7">
    <location>
        <begin position="475"/>
        <end position="503"/>
    </location>
</feature>
<feature type="transmembrane region" description="Helical" evidence="8">
    <location>
        <begin position="387"/>
        <end position="408"/>
    </location>
</feature>
<evidence type="ECO:0000313" key="9">
    <source>
        <dbReference type="EMBL" id="MDR5907652.1"/>
    </source>
</evidence>
<comment type="subcellular location">
    <subcellularLocation>
        <location evidence="1">Membrane</location>
        <topology evidence="1">Multi-pass membrane protein</topology>
    </subcellularLocation>
</comment>
<organism evidence="9 10">
    <name type="scientific">Franzmannia qiaohouensis</name>
    <dbReference type="NCBI Taxonomy" id="1329370"/>
    <lineage>
        <taxon>Bacteria</taxon>
        <taxon>Pseudomonadati</taxon>
        <taxon>Pseudomonadota</taxon>
        <taxon>Gammaproteobacteria</taxon>
        <taxon>Oceanospirillales</taxon>
        <taxon>Halomonadaceae</taxon>
        <taxon>Franzmannia</taxon>
    </lineage>
</organism>
<keyword evidence="4 8" id="KW-1133">Transmembrane helix</keyword>
<dbReference type="PROSITE" id="PS50267">
    <property type="entry name" value="NA_NEUROTRAN_SYMP_3"/>
    <property type="match status" value="1"/>
</dbReference>
<keyword evidence="6" id="KW-0769">Symport</keyword>
<accession>A0ABU1HJJ0</accession>
<dbReference type="NCBIfam" id="NF037979">
    <property type="entry name" value="Na_transp"/>
    <property type="match status" value="1"/>
</dbReference>
<evidence type="ECO:0000256" key="6">
    <source>
        <dbReference type="RuleBase" id="RU003732"/>
    </source>
</evidence>
<proteinExistence type="inferred from homology"/>
<comment type="similarity">
    <text evidence="6">Belongs to the sodium:neurotransmitter symporter (SNF) (TC 2.A.22) family.</text>
</comment>
<reference evidence="9 10" key="1">
    <citation type="submission" date="2023-04" db="EMBL/GenBank/DDBJ databases">
        <title>A long-awaited taxogenomic arrangement of the family Halomonadaceae.</title>
        <authorList>
            <person name="De La Haba R."/>
            <person name="Chuvochina M."/>
            <person name="Wittouck S."/>
            <person name="Arahal D.R."/>
            <person name="Sanchez-Porro C."/>
            <person name="Hugenholtz P."/>
            <person name="Ventosa A."/>
        </authorList>
    </citation>
    <scope>NUCLEOTIDE SEQUENCE [LARGE SCALE GENOMIC DNA]</scope>
    <source>
        <strain evidence="9 10">DSM 26770</strain>
    </source>
</reference>
<dbReference type="InterPro" id="IPR047218">
    <property type="entry name" value="YocR/YhdH-like"/>
</dbReference>
<dbReference type="PANTHER" id="PTHR42948">
    <property type="entry name" value="TRANSPORTER"/>
    <property type="match status" value="1"/>
</dbReference>
<feature type="transmembrane region" description="Helical" evidence="8">
    <location>
        <begin position="42"/>
        <end position="64"/>
    </location>
</feature>
<feature type="transmembrane region" description="Helical" evidence="8">
    <location>
        <begin position="453"/>
        <end position="470"/>
    </location>
</feature>
<evidence type="ECO:0000256" key="3">
    <source>
        <dbReference type="ARBA" id="ARBA00022692"/>
    </source>
</evidence>
<feature type="transmembrane region" description="Helical" evidence="8">
    <location>
        <begin position="12"/>
        <end position="30"/>
    </location>
</feature>
<keyword evidence="3 6" id="KW-0812">Transmembrane</keyword>
<dbReference type="PANTHER" id="PTHR42948:SF1">
    <property type="entry name" value="TRANSPORTER"/>
    <property type="match status" value="1"/>
</dbReference>
<protein>
    <recommendedName>
        <fullName evidence="6">Transporter</fullName>
    </recommendedName>
</protein>
<dbReference type="InterPro" id="IPR000175">
    <property type="entry name" value="Na/ntran_symport"/>
</dbReference>
<evidence type="ECO:0000256" key="4">
    <source>
        <dbReference type="ARBA" id="ARBA00022989"/>
    </source>
</evidence>
<name>A0ABU1HJJ0_9GAMM</name>
<evidence type="ECO:0000256" key="1">
    <source>
        <dbReference type="ARBA" id="ARBA00004141"/>
    </source>
</evidence>
<feature type="transmembrane region" description="Helical" evidence="8">
    <location>
        <begin position="148"/>
        <end position="167"/>
    </location>
</feature>
<sequence>MSTHNVWTHKGTFLLAAVGSAVGLGNLWRFPYLTGENGGGAFILVYALTIFAVGIPILIAETMLGRTSRRSPIMGMRHLTRTHGTSRAWESIGWLGAASAFLILSFYSVIAGWAIHYTGQMFSGALVGADSETIGAGFDALLASPGLLTLYHTLFIIASALIVGMGIHKGIESGLRIIMPALFAILLLVLFYSIANGDIGAAATFLFTFNIADLSLEGWLQAMGQSFFTLSLGMGAIMAYGAYMSSEASLTRTAVAVAFVDTAVAMVAGLAIFSLVFGAGLETGQGPGLMFVTLPLAFAEMPFGALVGGVFFILVLGAAISSSISLIEPVAAFLVERFDLTRPKAVSLVTLGAWLMGLLTVVSFNVWAEGTIFHTLFGRSAFDFIELLTNIFMPLGGLLIALFAGWALTQSEVMKELRTSDGWFKTWRFLVRFVAPAAVSFVFLRTIPQVDGYLIPTLGAIVIVGAFAAGRPAPHANNNSNASRDTSCLPSSTSSTLTRPSVA</sequence>
<dbReference type="Proteomes" id="UP001251374">
    <property type="component" value="Unassembled WGS sequence"/>
</dbReference>
<evidence type="ECO:0000313" key="10">
    <source>
        <dbReference type="Proteomes" id="UP001251374"/>
    </source>
</evidence>
<feature type="transmembrane region" description="Helical" evidence="8">
    <location>
        <begin position="429"/>
        <end position="447"/>
    </location>
</feature>
<feature type="transmembrane region" description="Helical" evidence="8">
    <location>
        <begin position="219"/>
        <end position="243"/>
    </location>
</feature>
<dbReference type="InterPro" id="IPR037272">
    <property type="entry name" value="SNS_sf"/>
</dbReference>
<evidence type="ECO:0000256" key="2">
    <source>
        <dbReference type="ARBA" id="ARBA00022448"/>
    </source>
</evidence>
<evidence type="ECO:0000256" key="8">
    <source>
        <dbReference type="SAM" id="Phobius"/>
    </source>
</evidence>
<keyword evidence="2 6" id="KW-0813">Transport</keyword>
<keyword evidence="10" id="KW-1185">Reference proteome</keyword>
<dbReference type="Pfam" id="PF00209">
    <property type="entry name" value="SNF"/>
    <property type="match status" value="2"/>
</dbReference>
<evidence type="ECO:0000256" key="5">
    <source>
        <dbReference type="ARBA" id="ARBA00023136"/>
    </source>
</evidence>
<dbReference type="PROSITE" id="PS00610">
    <property type="entry name" value="NA_NEUROTRAN_SYMP_1"/>
    <property type="match status" value="1"/>
</dbReference>
<dbReference type="SUPFAM" id="SSF161070">
    <property type="entry name" value="SNF-like"/>
    <property type="match status" value="1"/>
</dbReference>